<dbReference type="KEGG" id="nte:NEUTE1DRAFT13908"/>
<dbReference type="RefSeq" id="XP_009848696.1">
    <property type="nucleotide sequence ID" value="XM_009850394.1"/>
</dbReference>
<protein>
    <submittedName>
        <fullName evidence="1">Uncharacterized protein</fullName>
    </submittedName>
</protein>
<feature type="non-terminal residue" evidence="1">
    <location>
        <position position="1"/>
    </location>
</feature>
<evidence type="ECO:0000313" key="1">
    <source>
        <dbReference type="EMBL" id="EGO58763.1"/>
    </source>
</evidence>
<dbReference type="EMBL" id="GL891303">
    <property type="protein sequence ID" value="EGO58763.1"/>
    <property type="molecule type" value="Genomic_DNA"/>
</dbReference>
<gene>
    <name evidence="1" type="ORF">NEUTE1DRAFT_13908</name>
</gene>
<sequence length="59" mass="7046">QFPLIIIYTITIYKVQSSTLNIVILNISKRDFQIKFIYVVYNRIKILQSFIFDTPFDLS</sequence>
<keyword evidence="2" id="KW-1185">Reference proteome</keyword>
<accession>F8MH98</accession>
<dbReference type="OrthoDB" id="432234at2759"/>
<organism evidence="1 2">
    <name type="scientific">Neurospora tetrasperma (strain FGSC 2508 / ATCC MYA-4615 / P0657)</name>
    <dbReference type="NCBI Taxonomy" id="510951"/>
    <lineage>
        <taxon>Eukaryota</taxon>
        <taxon>Fungi</taxon>
        <taxon>Dikarya</taxon>
        <taxon>Ascomycota</taxon>
        <taxon>Pezizomycotina</taxon>
        <taxon>Sordariomycetes</taxon>
        <taxon>Sordariomycetidae</taxon>
        <taxon>Sordariales</taxon>
        <taxon>Sordariaceae</taxon>
        <taxon>Neurospora</taxon>
    </lineage>
</organism>
<feature type="non-terminal residue" evidence="1">
    <location>
        <position position="59"/>
    </location>
</feature>
<dbReference type="AlphaFoldDB" id="F8MH98"/>
<evidence type="ECO:0000313" key="2">
    <source>
        <dbReference type="Proteomes" id="UP000008065"/>
    </source>
</evidence>
<proteinExistence type="predicted"/>
<dbReference type="HOGENOM" id="CLU_194737_1_0_1"/>
<reference evidence="2" key="1">
    <citation type="journal article" date="2011" name="Genetics">
        <title>Massive changes in genome architecture accompany the transition to self-fertility in the filamentous fungus Neurospora tetrasperma.</title>
        <authorList>
            <person name="Ellison C.E."/>
            <person name="Stajich J.E."/>
            <person name="Jacobson D.J."/>
            <person name="Natvig D.O."/>
            <person name="Lapidus A."/>
            <person name="Foster B."/>
            <person name="Aerts A."/>
            <person name="Riley R."/>
            <person name="Lindquist E.A."/>
            <person name="Grigoriev I.V."/>
            <person name="Taylor J.W."/>
        </authorList>
    </citation>
    <scope>NUCLEOTIDE SEQUENCE [LARGE SCALE GENOMIC DNA]</scope>
    <source>
        <strain evidence="2">FGSC 2508 / P0657</strain>
    </source>
</reference>
<dbReference type="VEuPathDB" id="FungiDB:NEUTE1DRAFT_13908"/>
<dbReference type="Proteomes" id="UP000008065">
    <property type="component" value="Unassembled WGS sequence"/>
</dbReference>
<name>F8MH98_NEUT8</name>
<dbReference type="GeneID" id="20826080"/>